<comment type="caution">
    <text evidence="4">The sequence shown here is derived from an EMBL/GenBank/DDBJ whole genome shotgun (WGS) entry which is preliminary data.</text>
</comment>
<dbReference type="AlphaFoldDB" id="A0A428MFD1"/>
<proteinExistence type="predicted"/>
<sequence length="664" mass="74191">MIGCTVPLRRVRKHLFVSAVLAVITSSPLLAAKPDSVPEWVRTAAAQKLPAYTPETNAAILLEDTTYSVAPDGSAIEHYRSAIKILRPQGRDEAIVYVPFDKDTKILSLHVWSVGPDGHEYEVKDKEIVEFGYPGQGNLFEDIKFKAARAPGRDPGGVVAYEYEQRVLPYLTEKTWHFQSDTPRLHQAFTLELPPGYTYGTVWAHHEQTKSIDLEHQRWRWEMNDTPAIELQHVQMRPSEMALAGRMTVHYAPPGAPAASQGSWQSIGEWYQTLSKDRLIPTPEIAAKAKELTAGKTDFYDKTEAIAEFVQKQVRYFVIEMGIGGYQPHFAGDIFRNRYGDCKDKATLLAAMLSAVDIHAALVMVDTRRGVIDPDAPSIVGNHMIAAIEIPKGYSSPKLRSVVTAKTGRQYLIFDPTWDKTAFGQLEHNLQGSYGILMEGSNSQVIKFPLLAPELNTIRRTASFQLQPDGSLKGTVTEKRFGDVSEGRRTLYTSGDAKEQSDSLDHLLEQDFTTFKVSDFKVENAEALNKDLTTTFALNADRFGKVMGPLLMVRPRVLGSEGLYTEHKTRRIPIDMKETMQAIDDYDIELPAGYAVDEIPEPVKLDMGFAAYESSTQVKDNVLHYSRTYTVREVTLPADRYSDLQKLAGVIAADEQSSAVLKKK</sequence>
<evidence type="ECO:0000259" key="2">
    <source>
        <dbReference type="Pfam" id="PF01841"/>
    </source>
</evidence>
<dbReference type="InterPro" id="IPR038765">
    <property type="entry name" value="Papain-like_cys_pep_sf"/>
</dbReference>
<dbReference type="Proteomes" id="UP000269669">
    <property type="component" value="Unassembled WGS sequence"/>
</dbReference>
<protein>
    <submittedName>
        <fullName evidence="4">Transglutaminase superfamily protein</fullName>
    </submittedName>
</protein>
<dbReference type="Pfam" id="PF12969">
    <property type="entry name" value="DUF3857"/>
    <property type="match status" value="1"/>
</dbReference>
<dbReference type="EMBL" id="RSDW01000001">
    <property type="protein sequence ID" value="RSL15552.1"/>
    <property type="molecule type" value="Genomic_DNA"/>
</dbReference>
<dbReference type="Gene3D" id="2.60.120.1130">
    <property type="match status" value="1"/>
</dbReference>
<evidence type="ECO:0000256" key="1">
    <source>
        <dbReference type="SAM" id="SignalP"/>
    </source>
</evidence>
<dbReference type="SUPFAM" id="SSF54001">
    <property type="entry name" value="Cysteine proteinases"/>
    <property type="match status" value="1"/>
</dbReference>
<dbReference type="OrthoDB" id="103430at2"/>
<dbReference type="Pfam" id="PF01841">
    <property type="entry name" value="Transglut_core"/>
    <property type="match status" value="1"/>
</dbReference>
<feature type="domain" description="DUF3857" evidence="3">
    <location>
        <begin position="71"/>
        <end position="229"/>
    </location>
</feature>
<keyword evidence="1" id="KW-0732">Signal</keyword>
<gene>
    <name evidence="4" type="ORF">EDE15_1042</name>
</gene>
<dbReference type="InterPro" id="IPR002931">
    <property type="entry name" value="Transglutaminase-like"/>
</dbReference>
<feature type="domain" description="Transglutaminase-like" evidence="2">
    <location>
        <begin position="288"/>
        <end position="368"/>
    </location>
</feature>
<keyword evidence="5" id="KW-1185">Reference proteome</keyword>
<name>A0A428MFD1_9BACT</name>
<dbReference type="InterPro" id="IPR024618">
    <property type="entry name" value="DUF3857"/>
</dbReference>
<reference evidence="4 5" key="1">
    <citation type="submission" date="2018-12" db="EMBL/GenBank/DDBJ databases">
        <title>Sequencing of bacterial isolates from soil warming experiment in Harvard Forest, Massachusetts, USA.</title>
        <authorList>
            <person name="Deangelis K."/>
        </authorList>
    </citation>
    <scope>NUCLEOTIDE SEQUENCE [LARGE SCALE GENOMIC DNA]</scope>
    <source>
        <strain evidence="4 5">EB153</strain>
    </source>
</reference>
<dbReference type="RefSeq" id="WP_125484283.1">
    <property type="nucleotide sequence ID" value="NZ_RSDW01000001.1"/>
</dbReference>
<dbReference type="Gene3D" id="2.60.40.3140">
    <property type="match status" value="1"/>
</dbReference>
<evidence type="ECO:0000313" key="5">
    <source>
        <dbReference type="Proteomes" id="UP000269669"/>
    </source>
</evidence>
<feature type="signal peptide" evidence="1">
    <location>
        <begin position="1"/>
        <end position="31"/>
    </location>
</feature>
<feature type="chain" id="PRO_5019541420" evidence="1">
    <location>
        <begin position="32"/>
        <end position="664"/>
    </location>
</feature>
<evidence type="ECO:0000313" key="4">
    <source>
        <dbReference type="EMBL" id="RSL15552.1"/>
    </source>
</evidence>
<accession>A0A428MFD1</accession>
<organism evidence="4 5">
    <name type="scientific">Edaphobacter aggregans</name>
    <dbReference type="NCBI Taxonomy" id="570835"/>
    <lineage>
        <taxon>Bacteria</taxon>
        <taxon>Pseudomonadati</taxon>
        <taxon>Acidobacteriota</taxon>
        <taxon>Terriglobia</taxon>
        <taxon>Terriglobales</taxon>
        <taxon>Acidobacteriaceae</taxon>
        <taxon>Edaphobacter</taxon>
    </lineage>
</organism>
<evidence type="ECO:0000259" key="3">
    <source>
        <dbReference type="Pfam" id="PF12969"/>
    </source>
</evidence>
<dbReference type="Gene3D" id="3.10.620.30">
    <property type="match status" value="1"/>
</dbReference>